<name>E0VXE2_PEDHC</name>
<dbReference type="EnsemblMetazoa" id="PHUM498850-RA">
    <property type="protein sequence ID" value="PHUM498850-PA"/>
    <property type="gene ID" value="PHUM498850"/>
</dbReference>
<dbReference type="VEuPathDB" id="VectorBase:PHUM498850"/>
<dbReference type="EMBL" id="AAZO01006046">
    <property type="status" value="NOT_ANNOTATED_CDS"/>
    <property type="molecule type" value="Genomic_DNA"/>
</dbReference>
<feature type="region of interest" description="Disordered" evidence="1">
    <location>
        <begin position="139"/>
        <end position="160"/>
    </location>
</feature>
<evidence type="ECO:0000313" key="2">
    <source>
        <dbReference type="EMBL" id="EEB18048.1"/>
    </source>
</evidence>
<organism>
    <name type="scientific">Pediculus humanus subsp. corporis</name>
    <name type="common">Body louse</name>
    <dbReference type="NCBI Taxonomy" id="121224"/>
    <lineage>
        <taxon>Eukaryota</taxon>
        <taxon>Metazoa</taxon>
        <taxon>Ecdysozoa</taxon>
        <taxon>Arthropoda</taxon>
        <taxon>Hexapoda</taxon>
        <taxon>Insecta</taxon>
        <taxon>Pterygota</taxon>
        <taxon>Neoptera</taxon>
        <taxon>Paraneoptera</taxon>
        <taxon>Psocodea</taxon>
        <taxon>Troctomorpha</taxon>
        <taxon>Phthiraptera</taxon>
        <taxon>Anoplura</taxon>
        <taxon>Pediculidae</taxon>
        <taxon>Pediculus</taxon>
    </lineage>
</organism>
<dbReference type="RefSeq" id="XP_002430786.1">
    <property type="nucleotide sequence ID" value="XM_002430741.1"/>
</dbReference>
<reference evidence="2" key="1">
    <citation type="submission" date="2007-04" db="EMBL/GenBank/DDBJ databases">
        <title>Annotation of Pediculus humanus corporis strain USDA.</title>
        <authorList>
            <person name="Kirkness E."/>
            <person name="Hannick L."/>
            <person name="Hass B."/>
            <person name="Bruggner R."/>
            <person name="Lawson D."/>
            <person name="Bidwell S."/>
            <person name="Joardar V."/>
            <person name="Caler E."/>
            <person name="Walenz B."/>
            <person name="Inman J."/>
            <person name="Schobel S."/>
            <person name="Galinsky K."/>
            <person name="Amedeo P."/>
            <person name="Strausberg R."/>
        </authorList>
    </citation>
    <scope>NUCLEOTIDE SEQUENCE</scope>
    <source>
        <strain evidence="2">USDA</strain>
    </source>
</reference>
<evidence type="ECO:0000313" key="3">
    <source>
        <dbReference type="EnsemblMetazoa" id="PHUM498850-PA"/>
    </source>
</evidence>
<dbReference type="AlphaFoldDB" id="E0VXE2"/>
<dbReference type="InParanoid" id="E0VXE2"/>
<reference evidence="3" key="3">
    <citation type="submission" date="2020-05" db="UniProtKB">
        <authorList>
            <consortium name="EnsemblMetazoa"/>
        </authorList>
    </citation>
    <scope>IDENTIFICATION</scope>
    <source>
        <strain evidence="3">USDA</strain>
    </source>
</reference>
<dbReference type="GeneID" id="8236237"/>
<proteinExistence type="predicted"/>
<evidence type="ECO:0000256" key="1">
    <source>
        <dbReference type="SAM" id="MobiDB-lite"/>
    </source>
</evidence>
<accession>E0VXE2</accession>
<protein>
    <submittedName>
        <fullName evidence="2 3">Uncharacterized protein</fullName>
    </submittedName>
</protein>
<evidence type="ECO:0000313" key="4">
    <source>
        <dbReference type="Proteomes" id="UP000009046"/>
    </source>
</evidence>
<dbReference type="HOGENOM" id="CLU_1241450_0_0_1"/>
<feature type="compositionally biased region" description="Low complexity" evidence="1">
    <location>
        <begin position="144"/>
        <end position="160"/>
    </location>
</feature>
<gene>
    <name evidence="3" type="primary">8236237</name>
    <name evidence="2" type="ORF">Phum_PHUM498850</name>
</gene>
<dbReference type="CTD" id="8236237"/>
<dbReference type="KEGG" id="phu:Phum_PHUM498850"/>
<dbReference type="Proteomes" id="UP000009046">
    <property type="component" value="Unassembled WGS sequence"/>
</dbReference>
<dbReference type="EMBL" id="DS235830">
    <property type="protein sequence ID" value="EEB18048.1"/>
    <property type="molecule type" value="Genomic_DNA"/>
</dbReference>
<sequence length="223" mass="25371">MDTHNRYQSGGRGGGGYEYRCRSNEYISDTDLYGGDGGRHKTSSSNVIIRPQNVGYSDDQFSFQRHHRFYSSVPRNYDRRKQEYRREICYGDGNLSSYDEVKENNFKSSLPPSFTTQQPDYKQKNDKRLQMYERTTNENDEDVVTTTTTTTGNNRLDNNNDGIKKQSKNVIITNTTYGAYQGCYDDGGFQNCRTTTTTTTTDNVPNVVVNINATGNGVNTVLR</sequence>
<keyword evidence="4" id="KW-1185">Reference proteome</keyword>
<reference evidence="2" key="2">
    <citation type="submission" date="2007-04" db="EMBL/GenBank/DDBJ databases">
        <title>The genome of the human body louse.</title>
        <authorList>
            <consortium name="The Human Body Louse Genome Consortium"/>
            <person name="Kirkness E."/>
            <person name="Walenz B."/>
            <person name="Hass B."/>
            <person name="Bruggner R."/>
            <person name="Strausberg R."/>
        </authorList>
    </citation>
    <scope>NUCLEOTIDE SEQUENCE</scope>
    <source>
        <strain evidence="2">USDA</strain>
    </source>
</reference>